<dbReference type="InterPro" id="IPR014018">
    <property type="entry name" value="SecA_motor_DEAD"/>
</dbReference>
<keyword evidence="4" id="KW-0547">Nucleotide-binding</keyword>
<dbReference type="SUPFAM" id="SSF52540">
    <property type="entry name" value="P-loop containing nucleoside triphosphate hydrolases"/>
    <property type="match status" value="2"/>
</dbReference>
<sequence>MQMSIQKAQINILINLKCKQFQMSLIINQIMKSKIFVKRFSTIKKTQELSQFLINIQKVSEQVSKFGYVVEVKLFEAFVIIKQTMGEELVFQLGNILKQNASGAQIVNQIPQFKSYRIDQFNELVGRHDINYILGKLQQCESGKIKQYLDGNLKEQLKQCYDTYLKKYEDTIQQYKYDEDKWEEIVDNVRQLSKQINLHSKKQKNEILHLLAQICAYWTLNESGKQKQDKKNIFKKPNHTQIISIIMLLGIHKEAGFWQGVKNQFQYESQIQLNNQLIEILTGEGKSITLGFCSIILALLGCEVDVVCYSNYLSERDDKDFRNLFISFGVSEKIKYGTFRQQVEKYINNNFNIRQATLDIVNSQTLDNNKNTKQNTTNYKILLIDEVDIFFNLDYYGQTQNPIVKYEVEEIKNIITEIWNSKGQQKSSIITNIEQSSSYKELMIKYPKFERLFKRHINKLAQDVNQVELHKNQKDYIVRNNLIGYKQIDSTIDFKFYYGYLTLFAYFLENSKGNINDQTLKQKTQLNLHCGHISYALLPDTYSAILGVTGTLQSLNSQMKECLKKYNFSTEIYIPSMFGDSKLDFRKGDMVKVEIDQENQYLQIQQISFSAIKQKQSVLIFFKDSQSLIDYHDSNYLYLPKENYIKVTDHNDSTEFNHQVQKATRSGQIGLFVREYGRGTDFISFDPNVIQSGGVVVIQTFLSDNITEEIQIKGRTARQGQQGQYYLILNQKDLIKDFGLQDDQIQQWKNNQNQKSLYDNLSEVRNVKENQRYEDIEKKINIATDSHQKTIQYIQSIKNGNYDQAINYINDNS</sequence>
<dbReference type="PANTHER" id="PTHR30612">
    <property type="entry name" value="SECA INNER MEMBRANE COMPONENT OF SEC PROTEIN SECRETION SYSTEM"/>
    <property type="match status" value="1"/>
</dbReference>
<dbReference type="GO" id="GO:0017038">
    <property type="term" value="P:protein import"/>
    <property type="evidence" value="ECO:0007669"/>
    <property type="project" value="InterPro"/>
</dbReference>
<dbReference type="KEGG" id="tet:TTHERM_00227290"/>
<dbReference type="GO" id="GO:0016020">
    <property type="term" value="C:membrane"/>
    <property type="evidence" value="ECO:0007669"/>
    <property type="project" value="InterPro"/>
</dbReference>
<dbReference type="RefSeq" id="XP_001014260.2">
    <property type="nucleotide sequence ID" value="XM_001014260.2"/>
</dbReference>
<evidence type="ECO:0000313" key="4">
    <source>
        <dbReference type="EMBL" id="EAR94015.2"/>
    </source>
</evidence>
<protein>
    <submittedName>
        <fullName evidence="4">Helicase carboxy-terminal domain protein</fullName>
    </submittedName>
</protein>
<name>Q23BV3_TETTS</name>
<dbReference type="GO" id="GO:0004386">
    <property type="term" value="F:helicase activity"/>
    <property type="evidence" value="ECO:0007669"/>
    <property type="project" value="UniProtKB-KW"/>
</dbReference>
<dbReference type="AlphaFoldDB" id="Q23BV3"/>
<organism evidence="4 5">
    <name type="scientific">Tetrahymena thermophila (strain SB210)</name>
    <dbReference type="NCBI Taxonomy" id="312017"/>
    <lineage>
        <taxon>Eukaryota</taxon>
        <taxon>Sar</taxon>
        <taxon>Alveolata</taxon>
        <taxon>Ciliophora</taxon>
        <taxon>Intramacronucleata</taxon>
        <taxon>Oligohymenophorea</taxon>
        <taxon>Hymenostomatida</taxon>
        <taxon>Tetrahymenina</taxon>
        <taxon>Tetrahymenidae</taxon>
        <taxon>Tetrahymena</taxon>
    </lineage>
</organism>
<evidence type="ECO:0000256" key="1">
    <source>
        <dbReference type="ARBA" id="ARBA00022927"/>
    </source>
</evidence>
<feature type="domain" description="SecA family profile" evidence="3">
    <location>
        <begin position="150"/>
        <end position="759"/>
    </location>
</feature>
<proteinExistence type="predicted"/>
<dbReference type="GO" id="GO:0005524">
    <property type="term" value="F:ATP binding"/>
    <property type="evidence" value="ECO:0007669"/>
    <property type="project" value="InterPro"/>
</dbReference>
<dbReference type="InterPro" id="IPR011115">
    <property type="entry name" value="SecA_DEAD"/>
</dbReference>
<dbReference type="HOGENOM" id="CLU_000298_0_0_1"/>
<reference evidence="5" key="1">
    <citation type="journal article" date="2006" name="PLoS Biol.">
        <title>Macronuclear genome sequence of the ciliate Tetrahymena thermophila, a model eukaryote.</title>
        <authorList>
            <person name="Eisen J.A."/>
            <person name="Coyne R.S."/>
            <person name="Wu M."/>
            <person name="Wu D."/>
            <person name="Thiagarajan M."/>
            <person name="Wortman J.R."/>
            <person name="Badger J.H."/>
            <person name="Ren Q."/>
            <person name="Amedeo P."/>
            <person name="Jones K.M."/>
            <person name="Tallon L.J."/>
            <person name="Delcher A.L."/>
            <person name="Salzberg S.L."/>
            <person name="Silva J.C."/>
            <person name="Haas B.J."/>
            <person name="Majoros W.H."/>
            <person name="Farzad M."/>
            <person name="Carlton J.M."/>
            <person name="Smith R.K. Jr."/>
            <person name="Garg J."/>
            <person name="Pearlman R.E."/>
            <person name="Karrer K.M."/>
            <person name="Sun L."/>
            <person name="Manning G."/>
            <person name="Elde N.C."/>
            <person name="Turkewitz A.P."/>
            <person name="Asai D.J."/>
            <person name="Wilkes D.E."/>
            <person name="Wang Y."/>
            <person name="Cai H."/>
            <person name="Collins K."/>
            <person name="Stewart B.A."/>
            <person name="Lee S.R."/>
            <person name="Wilamowska K."/>
            <person name="Weinberg Z."/>
            <person name="Ruzzo W.L."/>
            <person name="Wloga D."/>
            <person name="Gaertig J."/>
            <person name="Frankel J."/>
            <person name="Tsao C.-C."/>
            <person name="Gorovsky M.A."/>
            <person name="Keeling P.J."/>
            <person name="Waller R.F."/>
            <person name="Patron N.J."/>
            <person name="Cherry J.M."/>
            <person name="Stover N.A."/>
            <person name="Krieger C.J."/>
            <person name="del Toro C."/>
            <person name="Ryder H.F."/>
            <person name="Williamson S.C."/>
            <person name="Barbeau R.A."/>
            <person name="Hamilton E.P."/>
            <person name="Orias E."/>
        </authorList>
    </citation>
    <scope>NUCLEOTIDE SEQUENCE [LARGE SCALE GENOMIC DNA]</scope>
    <source>
        <strain evidence="5">SB210</strain>
    </source>
</reference>
<dbReference type="OrthoDB" id="7614088at2759"/>
<keyword evidence="4" id="KW-0378">Hydrolase</keyword>
<accession>Q23BV3</accession>
<dbReference type="eggNOG" id="ENOG502S81G">
    <property type="taxonomic scope" value="Eukaryota"/>
</dbReference>
<dbReference type="InParanoid" id="Q23BV3"/>
<keyword evidence="2" id="KW-0811">Translocation</keyword>
<keyword evidence="4" id="KW-0067">ATP-binding</keyword>
<dbReference type="Proteomes" id="UP000009168">
    <property type="component" value="Unassembled WGS sequence"/>
</dbReference>
<dbReference type="PROSITE" id="PS51196">
    <property type="entry name" value="SECA_MOTOR_DEAD"/>
    <property type="match status" value="1"/>
</dbReference>
<keyword evidence="5" id="KW-1185">Reference proteome</keyword>
<keyword evidence="1" id="KW-0813">Transport</keyword>
<dbReference type="Gene3D" id="3.40.50.300">
    <property type="entry name" value="P-loop containing nucleotide triphosphate hydrolases"/>
    <property type="match status" value="2"/>
</dbReference>
<evidence type="ECO:0000256" key="2">
    <source>
        <dbReference type="ARBA" id="ARBA00023010"/>
    </source>
</evidence>
<dbReference type="Pfam" id="PF07517">
    <property type="entry name" value="SecA_DEAD"/>
    <property type="match status" value="1"/>
</dbReference>
<dbReference type="GO" id="GO:0006605">
    <property type="term" value="P:protein targeting"/>
    <property type="evidence" value="ECO:0007669"/>
    <property type="project" value="InterPro"/>
</dbReference>
<dbReference type="InterPro" id="IPR000185">
    <property type="entry name" value="SecA"/>
</dbReference>
<evidence type="ECO:0000313" key="5">
    <source>
        <dbReference type="Proteomes" id="UP000009168"/>
    </source>
</evidence>
<dbReference type="InterPro" id="IPR027417">
    <property type="entry name" value="P-loop_NTPase"/>
</dbReference>
<dbReference type="GeneID" id="7837791"/>
<keyword evidence="1" id="KW-0653">Protein transport</keyword>
<dbReference type="EMBL" id="GG662718">
    <property type="protein sequence ID" value="EAR94015.2"/>
    <property type="molecule type" value="Genomic_DNA"/>
</dbReference>
<evidence type="ECO:0000259" key="3">
    <source>
        <dbReference type="PROSITE" id="PS51196"/>
    </source>
</evidence>
<gene>
    <name evidence="4" type="ORF">TTHERM_00227290</name>
</gene>
<dbReference type="PANTHER" id="PTHR30612:SF0">
    <property type="entry name" value="CHLOROPLAST PROTEIN-TRANSPORTING ATPASE"/>
    <property type="match status" value="1"/>
</dbReference>
<keyword evidence="4" id="KW-0347">Helicase</keyword>
<dbReference type="GO" id="GO:0006886">
    <property type="term" value="P:intracellular protein transport"/>
    <property type="evidence" value="ECO:0007669"/>
    <property type="project" value="InterPro"/>
</dbReference>